<reference evidence="2" key="1">
    <citation type="submission" date="2022-11" db="UniProtKB">
        <authorList>
            <consortium name="WormBaseParasite"/>
        </authorList>
    </citation>
    <scope>IDENTIFICATION</scope>
</reference>
<sequence>MLDNIIYEAQLCKISIDFGPEFKTEPLMTAQEGGQQLQTSSQLACHDFDHNCRWRNGGGVLSHTPLLRLIICLLVRPSDVSSTWGIHPNFQNLVHKGVQMSICVLNLDMEEKECQKISLARSPAPSIHRFESTEKFWLYAFRIDQSNADFDNFVIIDDIEYEGTMCSEAINALDLGGEFYTTPLLSSLLNRPIHSASDLACDFSRRGLDCLWANLDENGGEDSAKWEIGLGTIDNRKFESLTNRLSIPESDLAIAKFLTRNSTAVLVSETIRCLSHDGSTLSLQYWRTGEASLKICIIRRCGDRTSERIFVDIPTVNEPIRIALRADSINGLGIVAVDDILIEGKVCPNVAYSSKSGFSNRARPNFQPVRGKQDFLSNNLLHNTLPQTRMCAGC</sequence>
<dbReference type="SUPFAM" id="SSF49899">
    <property type="entry name" value="Concanavalin A-like lectins/glucanases"/>
    <property type="match status" value="1"/>
</dbReference>
<protein>
    <submittedName>
        <fullName evidence="2">MAM domain-containing protein</fullName>
    </submittedName>
</protein>
<dbReference type="Proteomes" id="UP000887574">
    <property type="component" value="Unplaced"/>
</dbReference>
<evidence type="ECO:0000313" key="2">
    <source>
        <dbReference type="WBParaSite" id="jg9107"/>
    </source>
</evidence>
<keyword evidence="1" id="KW-1185">Reference proteome</keyword>
<dbReference type="WBParaSite" id="jg9107">
    <property type="protein sequence ID" value="jg9107"/>
    <property type="gene ID" value="jg9107"/>
</dbReference>
<dbReference type="AlphaFoldDB" id="A0A915ERT2"/>
<evidence type="ECO:0000313" key="1">
    <source>
        <dbReference type="Proteomes" id="UP000887574"/>
    </source>
</evidence>
<name>A0A915ERT2_9BILA</name>
<dbReference type="InterPro" id="IPR013320">
    <property type="entry name" value="ConA-like_dom_sf"/>
</dbReference>
<organism evidence="1 2">
    <name type="scientific">Ditylenchus dipsaci</name>
    <dbReference type="NCBI Taxonomy" id="166011"/>
    <lineage>
        <taxon>Eukaryota</taxon>
        <taxon>Metazoa</taxon>
        <taxon>Ecdysozoa</taxon>
        <taxon>Nematoda</taxon>
        <taxon>Chromadorea</taxon>
        <taxon>Rhabditida</taxon>
        <taxon>Tylenchina</taxon>
        <taxon>Tylenchomorpha</taxon>
        <taxon>Sphaerularioidea</taxon>
        <taxon>Anguinidae</taxon>
        <taxon>Anguininae</taxon>
        <taxon>Ditylenchus</taxon>
    </lineage>
</organism>
<proteinExistence type="predicted"/>
<accession>A0A915ERT2</accession>